<dbReference type="RefSeq" id="WP_172345138.1">
    <property type="nucleotide sequence ID" value="NZ_CASYYZ010000018.1"/>
</dbReference>
<dbReference type="PROSITE" id="PS51257">
    <property type="entry name" value="PROKAR_LIPOPROTEIN"/>
    <property type="match status" value="1"/>
</dbReference>
<evidence type="ECO:0008006" key="4">
    <source>
        <dbReference type="Google" id="ProtNLM"/>
    </source>
</evidence>
<evidence type="ECO:0000313" key="3">
    <source>
        <dbReference type="Proteomes" id="UP000820977"/>
    </source>
</evidence>
<keyword evidence="1" id="KW-0732">Signal</keyword>
<name>A0ABX2B4R6_9BACT</name>
<keyword evidence="3" id="KW-1185">Reference proteome</keyword>
<sequence length="186" mass="20342">MKNVKWMLAFPVFALLVVACNDTKNKPAGGPEFVTEAVEVEDTTIYGRCGEGTAMHTLELITDKGDTLTLAVDTEDGEDVVRGGLLVGDRLAVTAFRNADGDNVASRVLNLTTLLGTWTSIDRRFELQEGGAVISNVTEPHPYTEWSIHNGRLVISADTFDIYSLGPDSLCLENNKGIYAYKRMIK</sequence>
<proteinExistence type="predicted"/>
<feature type="chain" id="PRO_5045854279" description="Lipoprotein" evidence="1">
    <location>
        <begin position="20"/>
        <end position="186"/>
    </location>
</feature>
<accession>A0ABX2B4R6</accession>
<protein>
    <recommendedName>
        <fullName evidence="4">Lipoprotein</fullName>
    </recommendedName>
</protein>
<evidence type="ECO:0000256" key="1">
    <source>
        <dbReference type="SAM" id="SignalP"/>
    </source>
</evidence>
<reference evidence="2 3" key="1">
    <citation type="submission" date="2020-05" db="EMBL/GenBank/DDBJ databases">
        <title>Distinct polysaccharide utilization as determinants for interspecies competition between intestinal Prevotella spp.</title>
        <authorList>
            <person name="Galvez E.J.C."/>
            <person name="Iljazovic A."/>
            <person name="Strowig T."/>
        </authorList>
    </citation>
    <scope>NUCLEOTIDE SEQUENCE [LARGE SCALE GENOMIC DNA]</scope>
    <source>
        <strain evidence="2 3">PCHR</strain>
    </source>
</reference>
<evidence type="ECO:0000313" key="2">
    <source>
        <dbReference type="EMBL" id="NPE25675.1"/>
    </source>
</evidence>
<feature type="signal peptide" evidence="1">
    <location>
        <begin position="1"/>
        <end position="19"/>
    </location>
</feature>
<gene>
    <name evidence="2" type="ORF">HPS54_09140</name>
</gene>
<comment type="caution">
    <text evidence="2">The sequence shown here is derived from an EMBL/GenBank/DDBJ whole genome shotgun (WGS) entry which is preliminary data.</text>
</comment>
<dbReference type="Proteomes" id="UP000820977">
    <property type="component" value="Unassembled WGS sequence"/>
</dbReference>
<dbReference type="EMBL" id="JABKKJ010000015">
    <property type="protein sequence ID" value="NPE25675.1"/>
    <property type="molecule type" value="Genomic_DNA"/>
</dbReference>
<organism evidence="2 3">
    <name type="scientific">Xylanibacter caecicola</name>
    <dbReference type="NCBI Taxonomy" id="2736294"/>
    <lineage>
        <taxon>Bacteria</taxon>
        <taxon>Pseudomonadati</taxon>
        <taxon>Bacteroidota</taxon>
        <taxon>Bacteroidia</taxon>
        <taxon>Bacteroidales</taxon>
        <taxon>Prevotellaceae</taxon>
        <taxon>Xylanibacter</taxon>
    </lineage>
</organism>